<organism evidence="5 6">
    <name type="scientific">Paractinoplanes rishiriensis</name>
    <dbReference type="NCBI Taxonomy" id="1050105"/>
    <lineage>
        <taxon>Bacteria</taxon>
        <taxon>Bacillati</taxon>
        <taxon>Actinomycetota</taxon>
        <taxon>Actinomycetes</taxon>
        <taxon>Micromonosporales</taxon>
        <taxon>Micromonosporaceae</taxon>
        <taxon>Paractinoplanes</taxon>
    </lineage>
</organism>
<dbReference type="PANTHER" id="PTHR44846:SF1">
    <property type="entry name" value="MANNOSYL-D-GLYCERATE TRANSPORT_METABOLISM SYSTEM REPRESSOR MNGR-RELATED"/>
    <property type="match status" value="1"/>
</dbReference>
<reference evidence="5" key="1">
    <citation type="submission" date="2021-01" db="EMBL/GenBank/DDBJ databases">
        <title>Whole genome shotgun sequence of Actinoplanes rishiriensis NBRC 108556.</title>
        <authorList>
            <person name="Komaki H."/>
            <person name="Tamura T."/>
        </authorList>
    </citation>
    <scope>NUCLEOTIDE SEQUENCE</scope>
    <source>
        <strain evidence="5">NBRC 108556</strain>
    </source>
</reference>
<comment type="caution">
    <text evidence="5">The sequence shown here is derived from an EMBL/GenBank/DDBJ whole genome shotgun (WGS) entry which is preliminary data.</text>
</comment>
<dbReference type="Gene3D" id="1.10.10.10">
    <property type="entry name" value="Winged helix-like DNA-binding domain superfamily/Winged helix DNA-binding domain"/>
    <property type="match status" value="1"/>
</dbReference>
<dbReference type="GO" id="GO:0003677">
    <property type="term" value="F:DNA binding"/>
    <property type="evidence" value="ECO:0007669"/>
    <property type="project" value="UniProtKB-KW"/>
</dbReference>
<evidence type="ECO:0000259" key="4">
    <source>
        <dbReference type="PROSITE" id="PS50949"/>
    </source>
</evidence>
<evidence type="ECO:0000256" key="1">
    <source>
        <dbReference type="ARBA" id="ARBA00023015"/>
    </source>
</evidence>
<dbReference type="PRINTS" id="PR00035">
    <property type="entry name" value="HTHGNTR"/>
</dbReference>
<evidence type="ECO:0000313" key="6">
    <source>
        <dbReference type="Proteomes" id="UP000636960"/>
    </source>
</evidence>
<gene>
    <name evidence="5" type="ORF">Ari01nite_28060</name>
</gene>
<keyword evidence="3" id="KW-0804">Transcription</keyword>
<keyword evidence="1" id="KW-0805">Transcription regulation</keyword>
<dbReference type="PANTHER" id="PTHR44846">
    <property type="entry name" value="MANNOSYL-D-GLYCERATE TRANSPORT/METABOLISM SYSTEM REPRESSOR MNGR-RELATED"/>
    <property type="match status" value="1"/>
</dbReference>
<dbReference type="SMART" id="SM00345">
    <property type="entry name" value="HTH_GNTR"/>
    <property type="match status" value="1"/>
</dbReference>
<name>A0A919JUB5_9ACTN</name>
<dbReference type="InterPro" id="IPR036388">
    <property type="entry name" value="WH-like_DNA-bd_sf"/>
</dbReference>
<dbReference type="Pfam" id="PF00392">
    <property type="entry name" value="GntR"/>
    <property type="match status" value="1"/>
</dbReference>
<evidence type="ECO:0000256" key="2">
    <source>
        <dbReference type="ARBA" id="ARBA00023125"/>
    </source>
</evidence>
<dbReference type="InterPro" id="IPR000524">
    <property type="entry name" value="Tscrpt_reg_HTH_GntR"/>
</dbReference>
<dbReference type="InterPro" id="IPR036390">
    <property type="entry name" value="WH_DNA-bd_sf"/>
</dbReference>
<keyword evidence="6" id="KW-1185">Reference proteome</keyword>
<dbReference type="PROSITE" id="PS50949">
    <property type="entry name" value="HTH_GNTR"/>
    <property type="match status" value="1"/>
</dbReference>
<accession>A0A919JUB5</accession>
<evidence type="ECO:0000256" key="3">
    <source>
        <dbReference type="ARBA" id="ARBA00023163"/>
    </source>
</evidence>
<sequence>MVSIDEQQAPYQLIAAGLRNQILAGHLTVGTKLPSEHELAAKHHVARATAQSALRQLRSEGLTTSRKGAGNYVASAPAADIGRCPAHLVLAPAQIAWLGTLPMPAHGLDRVLHCELERAHPGPHAGLGQHAGDTPWWVQWTLAASEIVPVPMCPAQRVPERAEVDDNKCLLFQDHAGRHLFGGDYM</sequence>
<dbReference type="GO" id="GO:0003700">
    <property type="term" value="F:DNA-binding transcription factor activity"/>
    <property type="evidence" value="ECO:0007669"/>
    <property type="project" value="InterPro"/>
</dbReference>
<dbReference type="SUPFAM" id="SSF46785">
    <property type="entry name" value="Winged helix' DNA-binding domain"/>
    <property type="match status" value="1"/>
</dbReference>
<evidence type="ECO:0000313" key="5">
    <source>
        <dbReference type="EMBL" id="GIE95341.1"/>
    </source>
</evidence>
<dbReference type="Proteomes" id="UP000636960">
    <property type="component" value="Unassembled WGS sequence"/>
</dbReference>
<feature type="domain" description="HTH gntR-type" evidence="4">
    <location>
        <begin position="8"/>
        <end position="76"/>
    </location>
</feature>
<dbReference type="AlphaFoldDB" id="A0A919JUB5"/>
<dbReference type="GO" id="GO:0045892">
    <property type="term" value="P:negative regulation of DNA-templated transcription"/>
    <property type="evidence" value="ECO:0007669"/>
    <property type="project" value="TreeGrafter"/>
</dbReference>
<dbReference type="CDD" id="cd07377">
    <property type="entry name" value="WHTH_GntR"/>
    <property type="match status" value="1"/>
</dbReference>
<proteinExistence type="predicted"/>
<keyword evidence="2" id="KW-0238">DNA-binding</keyword>
<dbReference type="EMBL" id="BOMV01000026">
    <property type="protein sequence ID" value="GIE95341.1"/>
    <property type="molecule type" value="Genomic_DNA"/>
</dbReference>
<protein>
    <recommendedName>
        <fullName evidence="4">HTH gntR-type domain-containing protein</fullName>
    </recommendedName>
</protein>
<dbReference type="InterPro" id="IPR050679">
    <property type="entry name" value="Bact_HTH_transcr_reg"/>
</dbReference>